<dbReference type="InterPro" id="IPR036182">
    <property type="entry name" value="PCuAC_sf"/>
</dbReference>
<accession>A0A8B6MCW5</accession>
<reference evidence="2 3" key="1">
    <citation type="submission" date="2019-05" db="EMBL/GenBank/DDBJ databases">
        <authorList>
            <person name="Farhan Ul Haque M."/>
        </authorList>
    </citation>
    <scope>NUCLEOTIDE SEQUENCE [LARGE SCALE GENOMIC DNA]</scope>
    <source>
        <strain evidence="2">2</strain>
    </source>
</reference>
<evidence type="ECO:0000313" key="3">
    <source>
        <dbReference type="Proteomes" id="UP000485880"/>
    </source>
</evidence>
<dbReference type="InterPro" id="IPR058248">
    <property type="entry name" value="Lxx211020-like"/>
</dbReference>
<dbReference type="InterPro" id="IPR007410">
    <property type="entry name" value="LpqE-like"/>
</dbReference>
<evidence type="ECO:0000313" key="2">
    <source>
        <dbReference type="EMBL" id="VTZ52565.1"/>
    </source>
</evidence>
<dbReference type="PANTHER" id="PTHR36302:SF1">
    <property type="entry name" value="COPPER CHAPERONE PCU(A)C"/>
    <property type="match status" value="1"/>
</dbReference>
<dbReference type="EMBL" id="CABFMQ020000153">
    <property type="protein sequence ID" value="VTZ52565.1"/>
    <property type="molecule type" value="Genomic_DNA"/>
</dbReference>
<evidence type="ECO:0008006" key="4">
    <source>
        <dbReference type="Google" id="ProtNLM"/>
    </source>
</evidence>
<evidence type="ECO:0000256" key="1">
    <source>
        <dbReference type="SAM" id="MobiDB-lite"/>
    </source>
</evidence>
<proteinExistence type="predicted"/>
<dbReference type="Proteomes" id="UP000485880">
    <property type="component" value="Unassembled WGS sequence"/>
</dbReference>
<feature type="compositionally biased region" description="Polar residues" evidence="1">
    <location>
        <begin position="17"/>
        <end position="31"/>
    </location>
</feature>
<gene>
    <name evidence="2" type="ORF">MPC4_90040</name>
</gene>
<dbReference type="PANTHER" id="PTHR36302">
    <property type="entry name" value="BLR7088 PROTEIN"/>
    <property type="match status" value="1"/>
</dbReference>
<protein>
    <recommendedName>
        <fullName evidence="4">Copper chaperone PCu(A)C</fullName>
    </recommendedName>
</protein>
<dbReference type="Pfam" id="PF04314">
    <property type="entry name" value="PCuAC"/>
    <property type="match status" value="1"/>
</dbReference>
<name>A0A8B6MCW5_METTU</name>
<sequence>MQVGHNNAVMASRAERSNTQSGEASSPNELPSSLRPIATAALAWLAGSAPAPLHADPQSLTVTHAWTESRMEVPADAPLYMTITNAGDSDDQLLRVHCPVANFTEKRTIDQGEGAPASREIKSIPIAAHGTVVLTANTFHVMLLKTTQKLESGTRFTCSAAFKNAGKIDIEVSVEPRSNS</sequence>
<dbReference type="AlphaFoldDB" id="A0A8B6MCW5"/>
<keyword evidence="3" id="KW-1185">Reference proteome</keyword>
<dbReference type="Gene3D" id="2.60.40.1890">
    <property type="entry name" value="PCu(A)C copper chaperone"/>
    <property type="match status" value="1"/>
</dbReference>
<dbReference type="SUPFAM" id="SSF110087">
    <property type="entry name" value="DR1885-like metal-binding protein"/>
    <property type="match status" value="1"/>
</dbReference>
<feature type="region of interest" description="Disordered" evidence="1">
    <location>
        <begin position="1"/>
        <end position="32"/>
    </location>
</feature>
<comment type="caution">
    <text evidence="2">The sequence shown here is derived from an EMBL/GenBank/DDBJ whole genome shotgun (WGS) entry which is preliminary data.</text>
</comment>
<organism evidence="2 3">
    <name type="scientific">Methylocella tundrae</name>
    <dbReference type="NCBI Taxonomy" id="227605"/>
    <lineage>
        <taxon>Bacteria</taxon>
        <taxon>Pseudomonadati</taxon>
        <taxon>Pseudomonadota</taxon>
        <taxon>Alphaproteobacteria</taxon>
        <taxon>Hyphomicrobiales</taxon>
        <taxon>Beijerinckiaceae</taxon>
        <taxon>Methylocella</taxon>
    </lineage>
</organism>